<dbReference type="Pfam" id="PF17957">
    <property type="entry name" value="Big_7"/>
    <property type="match status" value="1"/>
</dbReference>
<organism evidence="1">
    <name type="scientific">candidate division WOR-3 bacterium</name>
    <dbReference type="NCBI Taxonomy" id="2052148"/>
    <lineage>
        <taxon>Bacteria</taxon>
        <taxon>Bacteria division WOR-3</taxon>
    </lineage>
</organism>
<evidence type="ECO:0008006" key="2">
    <source>
        <dbReference type="Google" id="ProtNLM"/>
    </source>
</evidence>
<dbReference type="AlphaFoldDB" id="A0A7V3PT68"/>
<sequence>MLLIGCPGTDTTNPTVTIVFPANNVTVDTGNVVIKAFAIDNKSVSKVEFYDGSMKIGEAGTGLSDTFDISWITTAGIHTLKAIAFDGANNTAEHSVQITVNADGGGFGSDSPFW</sequence>
<proteinExistence type="predicted"/>
<accession>A0A7V3PT68</accession>
<comment type="caution">
    <text evidence="1">The sequence shown here is derived from an EMBL/GenBank/DDBJ whole genome shotgun (WGS) entry which is preliminary data.</text>
</comment>
<protein>
    <recommendedName>
        <fullName evidence="2">Bacterial Ig-like domain-containing protein</fullName>
    </recommendedName>
</protein>
<name>A0A7V3PT68_UNCW3</name>
<dbReference type="EMBL" id="DTMZ01000049">
    <property type="protein sequence ID" value="HGD12907.1"/>
    <property type="molecule type" value="Genomic_DNA"/>
</dbReference>
<dbReference type="InterPro" id="IPR013783">
    <property type="entry name" value="Ig-like_fold"/>
</dbReference>
<gene>
    <name evidence="1" type="ORF">ENX16_02335</name>
</gene>
<reference evidence="1" key="1">
    <citation type="journal article" date="2020" name="mSystems">
        <title>Genome- and Community-Level Interaction Insights into Carbon Utilization and Element Cycling Functions of Hydrothermarchaeota in Hydrothermal Sediment.</title>
        <authorList>
            <person name="Zhou Z."/>
            <person name="Liu Y."/>
            <person name="Xu W."/>
            <person name="Pan J."/>
            <person name="Luo Z.H."/>
            <person name="Li M."/>
        </authorList>
    </citation>
    <scope>NUCLEOTIDE SEQUENCE [LARGE SCALE GENOMIC DNA]</scope>
    <source>
        <strain evidence="1">SpSt-914</strain>
    </source>
</reference>
<evidence type="ECO:0000313" key="1">
    <source>
        <dbReference type="EMBL" id="HGD12907.1"/>
    </source>
</evidence>
<dbReference type="Gene3D" id="2.60.40.10">
    <property type="entry name" value="Immunoglobulins"/>
    <property type="match status" value="1"/>
</dbReference>